<protein>
    <submittedName>
        <fullName evidence="1">Uncharacterized protein</fullName>
    </submittedName>
</protein>
<dbReference type="EMBL" id="UGHR01000008">
    <property type="protein sequence ID" value="STR46054.1"/>
    <property type="molecule type" value="Genomic_DNA"/>
</dbReference>
<gene>
    <name evidence="2" type="ORF">EV682_12224</name>
    <name evidence="1" type="ORF">NCTC11159_04663</name>
</gene>
<dbReference type="AlphaFoldDB" id="A0A377SVH5"/>
<dbReference type="EMBL" id="SMBT01000022">
    <property type="protein sequence ID" value="TCU81386.1"/>
    <property type="molecule type" value="Genomic_DNA"/>
</dbReference>
<proteinExistence type="predicted"/>
<evidence type="ECO:0000313" key="2">
    <source>
        <dbReference type="EMBL" id="TCU81386.1"/>
    </source>
</evidence>
<dbReference type="Proteomes" id="UP000295794">
    <property type="component" value="Unassembled WGS sequence"/>
</dbReference>
<sequence>MEANIPAGEPAVQALIRQWFTLFQMRIGSNPATLSKIRLAYKQEPALLIGPLGHR</sequence>
<dbReference type="Proteomes" id="UP000255108">
    <property type="component" value="Unassembled WGS sequence"/>
</dbReference>
<evidence type="ECO:0000313" key="1">
    <source>
        <dbReference type="EMBL" id="STR46054.1"/>
    </source>
</evidence>
<evidence type="ECO:0000313" key="4">
    <source>
        <dbReference type="Proteomes" id="UP000295794"/>
    </source>
</evidence>
<name>A0A377SVH5_9NEIS</name>
<keyword evidence="4" id="KW-1185">Reference proteome</keyword>
<reference evidence="2 4" key="2">
    <citation type="submission" date="2019-03" db="EMBL/GenBank/DDBJ databases">
        <title>Genomic Encyclopedia of Type Strains, Phase IV (KMG-IV): sequencing the most valuable type-strain genomes for metagenomic binning, comparative biology and taxonomic classification.</title>
        <authorList>
            <person name="Goeker M."/>
        </authorList>
    </citation>
    <scope>NUCLEOTIDE SEQUENCE [LARGE SCALE GENOMIC DNA]</scope>
    <source>
        <strain evidence="2 4">DSM 3764</strain>
    </source>
</reference>
<organism evidence="1 3">
    <name type="scientific">Iodobacter fluviatilis</name>
    <dbReference type="NCBI Taxonomy" id="537"/>
    <lineage>
        <taxon>Bacteria</taxon>
        <taxon>Pseudomonadati</taxon>
        <taxon>Pseudomonadota</taxon>
        <taxon>Betaproteobacteria</taxon>
        <taxon>Neisseriales</taxon>
        <taxon>Chitinibacteraceae</taxon>
        <taxon>Iodobacter</taxon>
    </lineage>
</organism>
<accession>A0A377SVH5</accession>
<reference evidence="1 3" key="1">
    <citation type="submission" date="2018-06" db="EMBL/GenBank/DDBJ databases">
        <authorList>
            <consortium name="Pathogen Informatics"/>
            <person name="Doyle S."/>
        </authorList>
    </citation>
    <scope>NUCLEOTIDE SEQUENCE [LARGE SCALE GENOMIC DNA]</scope>
    <source>
        <strain evidence="1 3">NCTC11159</strain>
    </source>
</reference>
<evidence type="ECO:0000313" key="3">
    <source>
        <dbReference type="Proteomes" id="UP000255108"/>
    </source>
</evidence>